<dbReference type="AlphaFoldDB" id="A0AAE1P0M9"/>
<gene>
    <name evidence="1" type="ORF">Pmani_028516</name>
</gene>
<organism evidence="1 2">
    <name type="scientific">Petrolisthes manimaculis</name>
    <dbReference type="NCBI Taxonomy" id="1843537"/>
    <lineage>
        <taxon>Eukaryota</taxon>
        <taxon>Metazoa</taxon>
        <taxon>Ecdysozoa</taxon>
        <taxon>Arthropoda</taxon>
        <taxon>Crustacea</taxon>
        <taxon>Multicrustacea</taxon>
        <taxon>Malacostraca</taxon>
        <taxon>Eumalacostraca</taxon>
        <taxon>Eucarida</taxon>
        <taxon>Decapoda</taxon>
        <taxon>Pleocyemata</taxon>
        <taxon>Anomura</taxon>
        <taxon>Galatheoidea</taxon>
        <taxon>Porcellanidae</taxon>
        <taxon>Petrolisthes</taxon>
    </lineage>
</organism>
<reference evidence="1" key="1">
    <citation type="submission" date="2023-11" db="EMBL/GenBank/DDBJ databases">
        <title>Genome assemblies of two species of porcelain crab, Petrolisthes cinctipes and Petrolisthes manimaculis (Anomura: Porcellanidae).</title>
        <authorList>
            <person name="Angst P."/>
        </authorList>
    </citation>
    <scope>NUCLEOTIDE SEQUENCE</scope>
    <source>
        <strain evidence="1">PB745_02</strain>
        <tissue evidence="1">Gill</tissue>
    </source>
</reference>
<keyword evidence="2" id="KW-1185">Reference proteome</keyword>
<evidence type="ECO:0000313" key="1">
    <source>
        <dbReference type="EMBL" id="KAK4299198.1"/>
    </source>
</evidence>
<dbReference type="Proteomes" id="UP001292094">
    <property type="component" value="Unassembled WGS sequence"/>
</dbReference>
<name>A0AAE1P0M9_9EUCA</name>
<dbReference type="EMBL" id="JAWZYT010003285">
    <property type="protein sequence ID" value="KAK4299198.1"/>
    <property type="molecule type" value="Genomic_DNA"/>
</dbReference>
<protein>
    <submittedName>
        <fullName evidence="1">Uncharacterized protein</fullName>
    </submittedName>
</protein>
<comment type="caution">
    <text evidence="1">The sequence shown here is derived from an EMBL/GenBank/DDBJ whole genome shotgun (WGS) entry which is preliminary data.</text>
</comment>
<accession>A0AAE1P0M9</accession>
<sequence length="99" mass="11344">MVLKKPPTKKPVRNKRGKKCVMVSVAQKLEVLTKKSSGVHGGVWHRTIYDVKYKAAEYKKLAAEAVSEKKLERRKSLRKPELPKLDSVIFKYIPVTSEH</sequence>
<evidence type="ECO:0000313" key="2">
    <source>
        <dbReference type="Proteomes" id="UP001292094"/>
    </source>
</evidence>
<proteinExistence type="predicted"/>